<comment type="catalytic activity">
    <reaction evidence="10">
        <text>(R)-lactate + 2 Fe(III)-[cytochrome c] = 2 Fe(II)-[cytochrome c] + pyruvate + 2 H(+)</text>
        <dbReference type="Rhea" id="RHEA:13521"/>
        <dbReference type="Rhea" id="RHEA-COMP:10350"/>
        <dbReference type="Rhea" id="RHEA-COMP:14399"/>
        <dbReference type="ChEBI" id="CHEBI:15361"/>
        <dbReference type="ChEBI" id="CHEBI:15378"/>
        <dbReference type="ChEBI" id="CHEBI:16004"/>
        <dbReference type="ChEBI" id="CHEBI:29033"/>
        <dbReference type="ChEBI" id="CHEBI:29034"/>
        <dbReference type="EC" id="1.1.2.4"/>
    </reaction>
</comment>
<dbReference type="InterPro" id="IPR016171">
    <property type="entry name" value="Vanillyl_alc_oxidase_C-sub2"/>
</dbReference>
<keyword evidence="6" id="KW-0809">Transit peptide</keyword>
<dbReference type="FunFam" id="1.10.45.10:FF:000001">
    <property type="entry name" value="D-lactate dehydrogenase mitochondrial"/>
    <property type="match status" value="1"/>
</dbReference>
<keyword evidence="8" id="KW-0496">Mitochondrion</keyword>
<keyword evidence="5" id="KW-0274">FAD</keyword>
<dbReference type="InterPro" id="IPR006094">
    <property type="entry name" value="Oxid_FAD_bind_N"/>
</dbReference>
<dbReference type="Pfam" id="PF02913">
    <property type="entry name" value="FAD-oxidase_C"/>
    <property type="match status" value="1"/>
</dbReference>
<evidence type="ECO:0000256" key="6">
    <source>
        <dbReference type="ARBA" id="ARBA00022946"/>
    </source>
</evidence>
<keyword evidence="13" id="KW-1185">Reference proteome</keyword>
<dbReference type="SUPFAM" id="SSF56176">
    <property type="entry name" value="FAD-binding/transporter-associated domain-like"/>
    <property type="match status" value="1"/>
</dbReference>
<dbReference type="Pfam" id="PF01565">
    <property type="entry name" value="FAD_binding_4"/>
    <property type="match status" value="1"/>
</dbReference>
<dbReference type="GO" id="GO:0004458">
    <property type="term" value="F:D-lactate dehydrogenase (cytochrome) activity"/>
    <property type="evidence" value="ECO:0007669"/>
    <property type="project" value="UniProtKB-EC"/>
</dbReference>
<dbReference type="GO" id="GO:0005739">
    <property type="term" value="C:mitochondrion"/>
    <property type="evidence" value="ECO:0007669"/>
    <property type="project" value="UniProtKB-SubCell"/>
</dbReference>
<evidence type="ECO:0000256" key="7">
    <source>
        <dbReference type="ARBA" id="ARBA00023002"/>
    </source>
</evidence>
<evidence type="ECO:0000259" key="11">
    <source>
        <dbReference type="PROSITE" id="PS51387"/>
    </source>
</evidence>
<dbReference type="OrthoDB" id="7786253at2759"/>
<evidence type="ECO:0000313" key="13">
    <source>
        <dbReference type="Proteomes" id="UP000059188"/>
    </source>
</evidence>
<dbReference type="GO" id="GO:0071949">
    <property type="term" value="F:FAD binding"/>
    <property type="evidence" value="ECO:0007669"/>
    <property type="project" value="InterPro"/>
</dbReference>
<gene>
    <name evidence="12" type="primary">dld</name>
    <name evidence="12" type="ORF">RSOLAG1IB_01370</name>
</gene>
<comment type="similarity">
    <text evidence="3">Belongs to the FAD-binding oxidoreductase/transferase type 4 family.</text>
</comment>
<sequence length="559" mass="61095">MNTRLISSAAQNMRQRLRPTVQRALITSRGLATSTRATPRRGLGRNLVLAGTAIAAGSVGYGIAQEPQHDHRSTYQRRITELSNKYGSEEDFRRGIEELRSHFTEPGTFSVNPDVLHEHGFSVNSYHEGAPHSVVIYPQSTDDVVLIMKVATRYRMPVTPYSGGTNLEGGTRGHPRGGICVDMSEMNKIIKINEADSDLVCQAGTPWMEINSTLKEKGIPLFFPLDPSPAATIGGMISTGCSGTNAVRYGTAKAEWFLNITVVLPSGEVIKTRRRARKSSAGFDTTKIFIGAEGTLGIITEATIRLAPLLDTSVAVCQFPNVRDATEAVVEIMNKGVPLQCIELCDDDFMRATNKYGQSERKYPEKDSIYFKFQGPPETIKRSAEVAKSIAEKHGGTGFSLAASEQEAADLWADRKNAHYSGLALRPGAKGWATDVCVPISKLPELVHATKKDIMESGVVSTMVGHVGDGNFHTLLLFENDRELELVKGVVHRMVERAIALDGTCTGEHGVGVGKKKYLYEELGEGTVELMKTIKKTIDPLNIMNPGKLYPDHPDKSEH</sequence>
<evidence type="ECO:0000256" key="8">
    <source>
        <dbReference type="ARBA" id="ARBA00023128"/>
    </source>
</evidence>
<dbReference type="InterPro" id="IPR016166">
    <property type="entry name" value="FAD-bd_PCMH"/>
</dbReference>
<evidence type="ECO:0000256" key="1">
    <source>
        <dbReference type="ARBA" id="ARBA00001974"/>
    </source>
</evidence>
<dbReference type="PANTHER" id="PTHR11748">
    <property type="entry name" value="D-LACTATE DEHYDROGENASE"/>
    <property type="match status" value="1"/>
</dbReference>
<evidence type="ECO:0000313" key="12">
    <source>
        <dbReference type="EMBL" id="CEL55360.1"/>
    </source>
</evidence>
<dbReference type="PANTHER" id="PTHR11748:SF111">
    <property type="entry name" value="D-LACTATE DEHYDROGENASE, MITOCHONDRIAL-RELATED"/>
    <property type="match status" value="1"/>
</dbReference>
<dbReference type="Gene3D" id="3.30.465.10">
    <property type="match status" value="1"/>
</dbReference>
<dbReference type="EMBL" id="LN679101">
    <property type="protein sequence ID" value="CEL55360.1"/>
    <property type="molecule type" value="Genomic_DNA"/>
</dbReference>
<dbReference type="GO" id="GO:1903457">
    <property type="term" value="P:lactate catabolic process"/>
    <property type="evidence" value="ECO:0007669"/>
    <property type="project" value="TreeGrafter"/>
</dbReference>
<comment type="cofactor">
    <cofactor evidence="1">
        <name>FAD</name>
        <dbReference type="ChEBI" id="CHEBI:57692"/>
    </cofactor>
</comment>
<evidence type="ECO:0000256" key="9">
    <source>
        <dbReference type="ARBA" id="ARBA00038897"/>
    </source>
</evidence>
<dbReference type="Gene3D" id="1.10.45.10">
    <property type="entry name" value="Vanillyl-alcohol Oxidase, Chain A, domain 4"/>
    <property type="match status" value="1"/>
</dbReference>
<dbReference type="FunFam" id="3.30.70.2740:FF:000001">
    <property type="entry name" value="D-lactate dehydrogenase mitochondrial"/>
    <property type="match status" value="1"/>
</dbReference>
<comment type="subcellular location">
    <subcellularLocation>
        <location evidence="2">Mitochondrion</location>
    </subcellularLocation>
</comment>
<protein>
    <recommendedName>
        <fullName evidence="9">D-lactate dehydrogenase (cytochrome)</fullName>
        <ecNumber evidence="9">1.1.2.4</ecNumber>
    </recommendedName>
</protein>
<evidence type="ECO:0000256" key="5">
    <source>
        <dbReference type="ARBA" id="ARBA00022827"/>
    </source>
</evidence>
<keyword evidence="4" id="KW-0285">Flavoprotein</keyword>
<evidence type="ECO:0000256" key="4">
    <source>
        <dbReference type="ARBA" id="ARBA00022630"/>
    </source>
</evidence>
<evidence type="ECO:0000256" key="2">
    <source>
        <dbReference type="ARBA" id="ARBA00004173"/>
    </source>
</evidence>
<dbReference type="PROSITE" id="PS51387">
    <property type="entry name" value="FAD_PCMH"/>
    <property type="match status" value="1"/>
</dbReference>
<dbReference type="InterPro" id="IPR016164">
    <property type="entry name" value="FAD-linked_Oxase-like_C"/>
</dbReference>
<dbReference type="AlphaFoldDB" id="A0A0B7FCP5"/>
<dbReference type="Proteomes" id="UP000059188">
    <property type="component" value="Unassembled WGS sequence"/>
</dbReference>
<feature type="domain" description="FAD-binding PCMH-type" evidence="11">
    <location>
        <begin position="127"/>
        <end position="309"/>
    </location>
</feature>
<dbReference type="InterPro" id="IPR004113">
    <property type="entry name" value="FAD-bd_oxidored_4_C"/>
</dbReference>
<dbReference type="GO" id="GO:0008720">
    <property type="term" value="F:D-lactate dehydrogenase (NAD+) activity"/>
    <property type="evidence" value="ECO:0007669"/>
    <property type="project" value="TreeGrafter"/>
</dbReference>
<dbReference type="InterPro" id="IPR036318">
    <property type="entry name" value="FAD-bd_PCMH-like_sf"/>
</dbReference>
<name>A0A0B7FCP5_THACB</name>
<evidence type="ECO:0000256" key="3">
    <source>
        <dbReference type="ARBA" id="ARBA00008000"/>
    </source>
</evidence>
<keyword evidence="7 12" id="KW-0560">Oxidoreductase</keyword>
<evidence type="ECO:0000256" key="10">
    <source>
        <dbReference type="ARBA" id="ARBA00051436"/>
    </source>
</evidence>
<proteinExistence type="inferred from homology"/>
<dbReference type="FunFam" id="3.30.465.10:FF:000014">
    <property type="entry name" value="D-lactate dehydrogenase (Cytochrome), putative"/>
    <property type="match status" value="1"/>
</dbReference>
<dbReference type="STRING" id="1108050.A0A0B7FCP5"/>
<organism evidence="12 13">
    <name type="scientific">Thanatephorus cucumeris (strain AG1-IB / isolate 7/3/14)</name>
    <name type="common">Lettuce bottom rot fungus</name>
    <name type="synonym">Rhizoctonia solani</name>
    <dbReference type="NCBI Taxonomy" id="1108050"/>
    <lineage>
        <taxon>Eukaryota</taxon>
        <taxon>Fungi</taxon>
        <taxon>Dikarya</taxon>
        <taxon>Basidiomycota</taxon>
        <taxon>Agaricomycotina</taxon>
        <taxon>Agaricomycetes</taxon>
        <taxon>Cantharellales</taxon>
        <taxon>Ceratobasidiaceae</taxon>
        <taxon>Rhizoctonia</taxon>
        <taxon>Rhizoctonia solani AG-1</taxon>
    </lineage>
</organism>
<dbReference type="Gene3D" id="3.30.70.2740">
    <property type="match status" value="1"/>
</dbReference>
<accession>A0A0B7FCP5</accession>
<dbReference type="InterPro" id="IPR016169">
    <property type="entry name" value="FAD-bd_PCMH_sub2"/>
</dbReference>
<dbReference type="SUPFAM" id="SSF55103">
    <property type="entry name" value="FAD-linked oxidases, C-terminal domain"/>
    <property type="match status" value="1"/>
</dbReference>
<dbReference type="EC" id="1.1.2.4" evidence="9"/>
<reference evidence="12 13" key="1">
    <citation type="submission" date="2014-11" db="EMBL/GenBank/DDBJ databases">
        <authorList>
            <person name="Wibberg Daniel"/>
        </authorList>
    </citation>
    <scope>NUCLEOTIDE SEQUENCE [LARGE SCALE GENOMIC DNA]</scope>
    <source>
        <strain evidence="12">Rhizoctonia solani AG1-IB 7/3/14</strain>
    </source>
</reference>